<organism evidence="2 3">
    <name type="scientific">Cystobacter fuscus (strain ATCC 25194 / DSM 2262 / NBRC 100088 / M29)</name>
    <dbReference type="NCBI Taxonomy" id="1242864"/>
    <lineage>
        <taxon>Bacteria</taxon>
        <taxon>Pseudomonadati</taxon>
        <taxon>Myxococcota</taxon>
        <taxon>Myxococcia</taxon>
        <taxon>Myxococcales</taxon>
        <taxon>Cystobacterineae</taxon>
        <taxon>Archangiaceae</taxon>
        <taxon>Cystobacter</taxon>
    </lineage>
</organism>
<proteinExistence type="predicted"/>
<dbReference type="Proteomes" id="UP000011682">
    <property type="component" value="Unassembled WGS sequence"/>
</dbReference>
<comment type="caution">
    <text evidence="2">The sequence shown here is derived from an EMBL/GenBank/DDBJ whole genome shotgun (WGS) entry which is preliminary data.</text>
</comment>
<evidence type="ECO:0000313" key="2">
    <source>
        <dbReference type="EMBL" id="EPX55284.1"/>
    </source>
</evidence>
<dbReference type="AlphaFoldDB" id="S9Q1V4"/>
<dbReference type="EMBL" id="ANAH02000073">
    <property type="protein sequence ID" value="EPX55284.1"/>
    <property type="molecule type" value="Genomic_DNA"/>
</dbReference>
<accession>S9Q1V4</accession>
<gene>
    <name evidence="2" type="ORF">D187_009493</name>
</gene>
<reference evidence="2" key="1">
    <citation type="submission" date="2013-05" db="EMBL/GenBank/DDBJ databases">
        <title>Genome assembly of Cystobacter fuscus DSM 2262.</title>
        <authorList>
            <person name="Sharma G."/>
            <person name="Khatri I."/>
            <person name="Kaur C."/>
            <person name="Mayilraj S."/>
            <person name="Subramanian S."/>
        </authorList>
    </citation>
    <scope>NUCLEOTIDE SEQUENCE [LARGE SCALE GENOMIC DNA]</scope>
    <source>
        <strain evidence="2">DSM 2262</strain>
    </source>
</reference>
<feature type="region of interest" description="Disordered" evidence="1">
    <location>
        <begin position="1"/>
        <end position="27"/>
    </location>
</feature>
<name>S9Q1V4_CYSF2</name>
<keyword evidence="3" id="KW-1185">Reference proteome</keyword>
<evidence type="ECO:0000256" key="1">
    <source>
        <dbReference type="SAM" id="MobiDB-lite"/>
    </source>
</evidence>
<protein>
    <submittedName>
        <fullName evidence="2">Uncharacterized protein</fullName>
    </submittedName>
</protein>
<sequence>MSRGGVSHDGFSSPRAGGVGGRCSGRWGPMRVLSSDLARWRVCRLPSFSYSTLRPRWFRLRPWVSRLPRRRREANP</sequence>
<evidence type="ECO:0000313" key="3">
    <source>
        <dbReference type="Proteomes" id="UP000011682"/>
    </source>
</evidence>